<protein>
    <submittedName>
        <fullName evidence="1">Uncharacterized protein</fullName>
    </submittedName>
</protein>
<keyword evidence="2" id="KW-1185">Reference proteome</keyword>
<evidence type="ECO:0000313" key="1">
    <source>
        <dbReference type="EMBL" id="WMM95325.1"/>
    </source>
</evidence>
<organism evidence="1 2">
    <name type="scientific">Roseobacter phage CRP-125</name>
    <dbReference type="NCBI Taxonomy" id="3072844"/>
    <lineage>
        <taxon>Viruses</taxon>
        <taxon>Duplodnaviria</taxon>
        <taxon>Heunggongvirae</taxon>
        <taxon>Uroviricota</taxon>
        <taxon>Caudoviricetes</taxon>
        <taxon>Autographivirales</taxon>
        <taxon>Autographivirales incertae sedis</taxon>
        <taxon>Actaeavirus</taxon>
        <taxon>Actaeavirus CRP125</taxon>
    </lineage>
</organism>
<reference evidence="1 2" key="1">
    <citation type="submission" date="2023-08" db="EMBL/GenBank/DDBJ databases">
        <authorList>
            <person name="Du S."/>
            <person name="Wu Z."/>
            <person name="Wu Y."/>
            <person name="Yang M."/>
            <person name="Shao J."/>
            <person name="Liu H."/>
            <person name="Zhao Y."/>
            <person name="Zhang Z."/>
        </authorList>
    </citation>
    <scope>NUCLEOTIDE SEQUENCE [LARGE SCALE GENOMIC DNA]</scope>
</reference>
<sequence length="87" mass="10005">MFTVEHVADGTVVTILDTEGQMEDVECIFDDHGVWIRQFDNQQNEHDLVFMQHNQWTSLLAALQCPEGVYKLKDTYAERYSGTSPNP</sequence>
<accession>A0AAX3ZY75</accession>
<name>A0AAX3ZY75_9CAUD</name>
<dbReference type="Proteomes" id="UP001302562">
    <property type="component" value="Segment"/>
</dbReference>
<dbReference type="EMBL" id="OR420743">
    <property type="protein sequence ID" value="WMM95325.1"/>
    <property type="molecule type" value="Genomic_DNA"/>
</dbReference>
<gene>
    <name evidence="1" type="ORF">CRP125_gp22</name>
</gene>
<evidence type="ECO:0000313" key="2">
    <source>
        <dbReference type="Proteomes" id="UP001302562"/>
    </source>
</evidence>
<proteinExistence type="predicted"/>